<evidence type="ECO:0000256" key="5">
    <source>
        <dbReference type="ARBA" id="ARBA00022741"/>
    </source>
</evidence>
<dbReference type="SUPFAM" id="SSF81660">
    <property type="entry name" value="Metal cation-transporting ATPase, ATP-binding domain N"/>
    <property type="match status" value="1"/>
</dbReference>
<dbReference type="SUPFAM" id="SSF81653">
    <property type="entry name" value="Calcium ATPase, transduction domain A"/>
    <property type="match status" value="1"/>
</dbReference>
<feature type="transmembrane region" description="Helical" evidence="11">
    <location>
        <begin position="251"/>
        <end position="270"/>
    </location>
</feature>
<feature type="transmembrane region" description="Helical" evidence="11">
    <location>
        <begin position="740"/>
        <end position="768"/>
    </location>
</feature>
<dbReference type="SFLD" id="SFLDF00027">
    <property type="entry name" value="p-type_atpase"/>
    <property type="match status" value="1"/>
</dbReference>
<dbReference type="SUPFAM" id="SSF56784">
    <property type="entry name" value="HAD-like"/>
    <property type="match status" value="1"/>
</dbReference>
<reference evidence="13 14" key="1">
    <citation type="journal article" date="2021" name="Sci. Rep.">
        <title>The distribution of antibiotic resistance genes in chicken gut microbiota commensals.</title>
        <authorList>
            <person name="Juricova H."/>
            <person name="Matiasovicova J."/>
            <person name="Kubasova T."/>
            <person name="Cejkova D."/>
            <person name="Rychlik I."/>
        </authorList>
    </citation>
    <scope>NUCLEOTIDE SEQUENCE [LARGE SCALE GENOMIC DNA]</scope>
    <source>
        <strain evidence="13 14">An431b</strain>
    </source>
</reference>
<feature type="transmembrane region" description="Helical" evidence="11">
    <location>
        <begin position="282"/>
        <end position="303"/>
    </location>
</feature>
<keyword evidence="8" id="KW-1278">Translocase</keyword>
<keyword evidence="6" id="KW-0106">Calcium</keyword>
<evidence type="ECO:0000313" key="13">
    <source>
        <dbReference type="EMBL" id="MBM6878098.1"/>
    </source>
</evidence>
<dbReference type="NCBIfam" id="TIGR01494">
    <property type="entry name" value="ATPase_P-type"/>
    <property type="match status" value="2"/>
</dbReference>
<dbReference type="Pfam" id="PF00689">
    <property type="entry name" value="Cation_ATPase_C"/>
    <property type="match status" value="1"/>
</dbReference>
<comment type="subcellular location">
    <subcellularLocation>
        <location evidence="1">Membrane</location>
        <topology evidence="1">Multi-pass membrane protein</topology>
    </subcellularLocation>
</comment>
<dbReference type="SFLD" id="SFLDS00003">
    <property type="entry name" value="Haloacid_Dehalogenase"/>
    <property type="match status" value="1"/>
</dbReference>
<gene>
    <name evidence="13" type="ORF">H9X83_07975</name>
</gene>
<dbReference type="Pfam" id="PF00122">
    <property type="entry name" value="E1-E2_ATPase"/>
    <property type="match status" value="1"/>
</dbReference>
<evidence type="ECO:0000256" key="3">
    <source>
        <dbReference type="ARBA" id="ARBA00022568"/>
    </source>
</evidence>
<dbReference type="EC" id="7.2.2.10" evidence="2"/>
<evidence type="ECO:0000259" key="12">
    <source>
        <dbReference type="SMART" id="SM00831"/>
    </source>
</evidence>
<dbReference type="EMBL" id="JACSNV010000009">
    <property type="protein sequence ID" value="MBM6878098.1"/>
    <property type="molecule type" value="Genomic_DNA"/>
</dbReference>
<keyword evidence="3" id="KW-0813">Transport</keyword>
<keyword evidence="3" id="KW-0109">Calcium transport</keyword>
<dbReference type="Gene3D" id="3.40.1110.10">
    <property type="entry name" value="Calcium-transporting ATPase, cytoplasmic domain N"/>
    <property type="match status" value="1"/>
</dbReference>
<organism evidence="13 14">
    <name type="scientific">Anaerotignum lactatifermentans</name>
    <dbReference type="NCBI Taxonomy" id="160404"/>
    <lineage>
        <taxon>Bacteria</taxon>
        <taxon>Bacillati</taxon>
        <taxon>Bacillota</taxon>
        <taxon>Clostridia</taxon>
        <taxon>Lachnospirales</taxon>
        <taxon>Anaerotignaceae</taxon>
        <taxon>Anaerotignum</taxon>
    </lineage>
</organism>
<keyword evidence="10 11" id="KW-0472">Membrane</keyword>
<evidence type="ECO:0000256" key="11">
    <source>
        <dbReference type="SAM" id="Phobius"/>
    </source>
</evidence>
<dbReference type="InterPro" id="IPR018303">
    <property type="entry name" value="ATPase_P-typ_P_site"/>
</dbReference>
<evidence type="ECO:0000313" key="14">
    <source>
        <dbReference type="Proteomes" id="UP000729290"/>
    </source>
</evidence>
<evidence type="ECO:0000256" key="2">
    <source>
        <dbReference type="ARBA" id="ARBA00012790"/>
    </source>
</evidence>
<evidence type="ECO:0000256" key="9">
    <source>
        <dbReference type="ARBA" id="ARBA00022989"/>
    </source>
</evidence>
<dbReference type="InterPro" id="IPR006408">
    <property type="entry name" value="P-type_ATPase_IIB"/>
</dbReference>
<proteinExistence type="predicted"/>
<feature type="domain" description="Cation-transporting P-type ATPase N-terminal" evidence="12">
    <location>
        <begin position="2"/>
        <end position="77"/>
    </location>
</feature>
<dbReference type="PANTHER" id="PTHR42861">
    <property type="entry name" value="CALCIUM-TRANSPORTING ATPASE"/>
    <property type="match status" value="1"/>
</dbReference>
<keyword evidence="4 11" id="KW-0812">Transmembrane</keyword>
<dbReference type="InterPro" id="IPR006068">
    <property type="entry name" value="ATPase_P-typ_cation-transptr_C"/>
</dbReference>
<feature type="transmembrane region" description="Helical" evidence="11">
    <location>
        <begin position="84"/>
        <end position="103"/>
    </location>
</feature>
<dbReference type="InterPro" id="IPR001757">
    <property type="entry name" value="P_typ_ATPase"/>
</dbReference>
<dbReference type="PRINTS" id="PR00120">
    <property type="entry name" value="HATPASE"/>
</dbReference>
<feature type="transmembrane region" description="Helical" evidence="11">
    <location>
        <begin position="844"/>
        <end position="863"/>
    </location>
</feature>
<accession>A0ABS2GBW4</accession>
<feature type="transmembrane region" description="Helical" evidence="11">
    <location>
        <begin position="60"/>
        <end position="78"/>
    </location>
</feature>
<evidence type="ECO:0000256" key="8">
    <source>
        <dbReference type="ARBA" id="ARBA00022967"/>
    </source>
</evidence>
<protein>
    <recommendedName>
        <fullName evidence="2">P-type Ca(2+) transporter</fullName>
        <ecNumber evidence="2">7.2.2.10</ecNumber>
    </recommendedName>
</protein>
<dbReference type="SMART" id="SM00831">
    <property type="entry name" value="Cation_ATPase_N"/>
    <property type="match status" value="1"/>
</dbReference>
<dbReference type="InterPro" id="IPR059000">
    <property type="entry name" value="ATPase_P-type_domA"/>
</dbReference>
<keyword evidence="7" id="KW-0067">ATP-binding</keyword>
<dbReference type="InterPro" id="IPR023299">
    <property type="entry name" value="ATPase_P-typ_cyto_dom_N"/>
</dbReference>
<name>A0ABS2GBW4_9FIRM</name>
<feature type="transmembrane region" description="Helical" evidence="11">
    <location>
        <begin position="671"/>
        <end position="693"/>
    </location>
</feature>
<dbReference type="SFLD" id="SFLDG00002">
    <property type="entry name" value="C1.7:_P-type_atpase_like"/>
    <property type="match status" value="1"/>
</dbReference>
<dbReference type="Gene3D" id="3.40.50.1000">
    <property type="entry name" value="HAD superfamily/HAD-like"/>
    <property type="match status" value="1"/>
</dbReference>
<keyword evidence="5" id="KW-0547">Nucleotide-binding</keyword>
<comment type="caution">
    <text evidence="13">The sequence shown here is derived from an EMBL/GenBank/DDBJ whole genome shotgun (WGS) entry which is preliminary data.</text>
</comment>
<dbReference type="NCBIfam" id="TIGR01517">
    <property type="entry name" value="ATPase-IIB_Ca"/>
    <property type="match status" value="1"/>
</dbReference>
<dbReference type="Gene3D" id="2.70.150.10">
    <property type="entry name" value="Calcium-transporting ATPase, cytoplasmic transduction domain A"/>
    <property type="match status" value="1"/>
</dbReference>
<evidence type="ECO:0000256" key="7">
    <source>
        <dbReference type="ARBA" id="ARBA00022840"/>
    </source>
</evidence>
<dbReference type="InterPro" id="IPR008250">
    <property type="entry name" value="ATPase_P-typ_transduc_dom_A_sf"/>
</dbReference>
<dbReference type="RefSeq" id="WP_205133693.1">
    <property type="nucleotide sequence ID" value="NZ_JACSNT010000008.1"/>
</dbReference>
<evidence type="ECO:0000256" key="10">
    <source>
        <dbReference type="ARBA" id="ARBA00023136"/>
    </source>
</evidence>
<sequence>MEWWTMEAKEVRQALGTDQARGLTRQEAKRRLEEMGRNELAQSGGKRNLLFRFLAQFQDFMILLLLGAAAVSVLLSWHRGDGEYLDAVIIMVIVVFNALLGTIQESKAEKALEALKNMSAPTASVLREGQVCRIPAAEVVPGDLVLLSAGDYICADGRVVESNGMKTEESAVTGESMAVEKESDRIFPADTPLGDRKNMVLSGGYVLSGRGRMVVTATGMETEVGRIAHLLSQQEDSETPLQKKLARTGQLLGVGALAICAFIFCLGILQQKPPFQMFMTSVSLAVAAIPEGLPAIVTIVLALGTQRLSKRNTIVRRLPAVETLGGAEVICSDKTGTLTQNRMQVKMVTGGTKGADQKQKERILTFFALCSDCRMEKGKLAGEPTELALAEAALAEGISPEELWREMPREGEIPFSSARKRMTTLHRTEEGGWITVTKGAPEYLLERCDYVMEGDRQAAFDSGRKSKAQLQNGEMAAKALRVVAAAFRLWDRKPEMTEEVERHMVFAGMAGMEDPPRKEAMEAVRLCRQAGIRPVMITGDHVLTAEAVASQLGILEKGGSSMTGAQLEAMDEEALAKAAAECSVFARVAPEHKVRIVKALQKAGYVVAMTGDGVNDAPALKAADIGCAMGKSGTEVAKGASDLILTDDNFATIVTAVEEGRGIYDNIRKAVHFLLSSNIGEILTILGAMVLGWQTPLLPIQLLWVNLVTDSLPAVALGLEPVEKDCMCRPPRKEKSLFSGGLGSSILVEGLMIGMLALLAFGIGYVYFDRGGEGTVGRTMAFAVLSLSQLVHAFNMRSEHSLFRERPLGNPWLVGAFLAGTLLQCGAITLPFCQKIFGTAALDGTQWLATLALAFAPLPIVELEKLLRKKRGKTEAE</sequence>
<dbReference type="Pfam" id="PF00690">
    <property type="entry name" value="Cation_ATPase_N"/>
    <property type="match status" value="1"/>
</dbReference>
<dbReference type="Proteomes" id="UP000729290">
    <property type="component" value="Unassembled WGS sequence"/>
</dbReference>
<evidence type="ECO:0000256" key="4">
    <source>
        <dbReference type="ARBA" id="ARBA00022692"/>
    </source>
</evidence>
<dbReference type="PRINTS" id="PR00119">
    <property type="entry name" value="CATATPASE"/>
</dbReference>
<dbReference type="SUPFAM" id="SSF81665">
    <property type="entry name" value="Calcium ATPase, transmembrane domain M"/>
    <property type="match status" value="1"/>
</dbReference>
<evidence type="ECO:0000256" key="6">
    <source>
        <dbReference type="ARBA" id="ARBA00022837"/>
    </source>
</evidence>
<dbReference type="InterPro" id="IPR023214">
    <property type="entry name" value="HAD_sf"/>
</dbReference>
<dbReference type="Gene3D" id="1.20.1110.10">
    <property type="entry name" value="Calcium-transporting ATPase, transmembrane domain"/>
    <property type="match status" value="1"/>
</dbReference>
<keyword evidence="14" id="KW-1185">Reference proteome</keyword>
<dbReference type="Pfam" id="PF13246">
    <property type="entry name" value="Cation_ATPase"/>
    <property type="match status" value="1"/>
</dbReference>
<keyword evidence="3" id="KW-0406">Ion transport</keyword>
<dbReference type="InterPro" id="IPR004014">
    <property type="entry name" value="ATPase_P-typ_cation-transptr_N"/>
</dbReference>
<evidence type="ECO:0000256" key="1">
    <source>
        <dbReference type="ARBA" id="ARBA00004141"/>
    </source>
</evidence>
<keyword evidence="9 11" id="KW-1133">Transmembrane helix</keyword>
<feature type="transmembrane region" description="Helical" evidence="11">
    <location>
        <begin position="808"/>
        <end position="832"/>
    </location>
</feature>
<dbReference type="InterPro" id="IPR036412">
    <property type="entry name" value="HAD-like_sf"/>
</dbReference>
<dbReference type="InterPro" id="IPR023298">
    <property type="entry name" value="ATPase_P-typ_TM_dom_sf"/>
</dbReference>
<dbReference type="InterPro" id="IPR044492">
    <property type="entry name" value="P_typ_ATPase_HD_dom"/>
</dbReference>
<dbReference type="PROSITE" id="PS00154">
    <property type="entry name" value="ATPASE_E1_E2"/>
    <property type="match status" value="1"/>
</dbReference>